<sequence>MGIKKQLGMGVMSAAIGLSLIGGGTYAYFSDSEVTNNTFAAGTLDLSAEPTEIINVDNIKPGDWMVRTFELQNNGNLDISKVSLETSYSVIDANGDNTEDFGEHIQVEFLYNADKLDEVIYQTSLAELQNMTPEAVNQHIFYPQFGEKGLPAGSLDDFAVKFNFVDNGEDQNQFQGDSLKLQWKFNAQQSTGGEK</sequence>
<proteinExistence type="predicted"/>
<keyword evidence="1" id="KW-0472">Membrane</keyword>
<dbReference type="KEGG" id="vil:CFK37_09215"/>
<dbReference type="InterPro" id="IPR023833">
    <property type="entry name" value="Signal_pept_SipW-depend-type"/>
</dbReference>
<evidence type="ECO:0000313" key="2">
    <source>
        <dbReference type="EMBL" id="ASK62322.1"/>
    </source>
</evidence>
<dbReference type="Proteomes" id="UP000198312">
    <property type="component" value="Chromosome"/>
</dbReference>
<dbReference type="EMBL" id="CP022315">
    <property type="protein sequence ID" value="ASK62322.1"/>
    <property type="molecule type" value="Genomic_DNA"/>
</dbReference>
<keyword evidence="2" id="KW-0132">Cell division</keyword>
<protein>
    <submittedName>
        <fullName evidence="2">Cell division protein FtsN</fullName>
    </submittedName>
</protein>
<keyword evidence="3" id="KW-1185">Reference proteome</keyword>
<evidence type="ECO:0000313" key="3">
    <source>
        <dbReference type="Proteomes" id="UP000198312"/>
    </source>
</evidence>
<dbReference type="AlphaFoldDB" id="A0A220U2W1"/>
<dbReference type="GO" id="GO:0051301">
    <property type="term" value="P:cell division"/>
    <property type="evidence" value="ECO:0007669"/>
    <property type="project" value="UniProtKB-KW"/>
</dbReference>
<keyword evidence="1" id="KW-0812">Transmembrane</keyword>
<name>A0A220U2W1_9BACI</name>
<gene>
    <name evidence="2" type="ORF">CFK37_09215</name>
</gene>
<dbReference type="InterPro" id="IPR022121">
    <property type="entry name" value="Peptidase_M73_camelysin"/>
</dbReference>
<dbReference type="Pfam" id="PF12389">
    <property type="entry name" value="Peptidase_M73"/>
    <property type="match status" value="1"/>
</dbReference>
<organism evidence="2 3">
    <name type="scientific">Virgibacillus phasianinus</name>
    <dbReference type="NCBI Taxonomy" id="2017483"/>
    <lineage>
        <taxon>Bacteria</taxon>
        <taxon>Bacillati</taxon>
        <taxon>Bacillota</taxon>
        <taxon>Bacilli</taxon>
        <taxon>Bacillales</taxon>
        <taxon>Bacillaceae</taxon>
        <taxon>Virgibacillus</taxon>
    </lineage>
</organism>
<feature type="transmembrane region" description="Helical" evidence="1">
    <location>
        <begin position="7"/>
        <end position="29"/>
    </location>
</feature>
<dbReference type="RefSeq" id="WP_089061582.1">
    <property type="nucleotide sequence ID" value="NZ_CP022315.1"/>
</dbReference>
<accession>A0A220U2W1</accession>
<dbReference type="NCBIfam" id="TIGR04088">
    <property type="entry name" value="cognate_SipW"/>
    <property type="match status" value="1"/>
</dbReference>
<keyword evidence="1" id="KW-1133">Transmembrane helix</keyword>
<dbReference type="OrthoDB" id="2660939at2"/>
<keyword evidence="2" id="KW-0131">Cell cycle</keyword>
<reference evidence="2 3" key="1">
    <citation type="submission" date="2017-07" db="EMBL/GenBank/DDBJ databases">
        <title>Virgibacillus sp. LM2416.</title>
        <authorList>
            <person name="Tak E.J."/>
            <person name="Bae J.-W."/>
        </authorList>
    </citation>
    <scope>NUCLEOTIDE SEQUENCE [LARGE SCALE GENOMIC DNA]</scope>
    <source>
        <strain evidence="2 3">LM2416</strain>
    </source>
</reference>
<evidence type="ECO:0000256" key="1">
    <source>
        <dbReference type="SAM" id="Phobius"/>
    </source>
</evidence>